<proteinExistence type="predicted"/>
<feature type="non-terminal residue" evidence="2">
    <location>
        <position position="1"/>
    </location>
</feature>
<evidence type="ECO:0000256" key="1">
    <source>
        <dbReference type="SAM" id="Phobius"/>
    </source>
</evidence>
<organism evidence="2">
    <name type="scientific">Spongospora subterranea</name>
    <dbReference type="NCBI Taxonomy" id="70186"/>
    <lineage>
        <taxon>Eukaryota</taxon>
        <taxon>Sar</taxon>
        <taxon>Rhizaria</taxon>
        <taxon>Endomyxa</taxon>
        <taxon>Phytomyxea</taxon>
        <taxon>Plasmodiophorida</taxon>
        <taxon>Plasmodiophoridae</taxon>
        <taxon>Spongospora</taxon>
    </lineage>
</organism>
<feature type="transmembrane region" description="Helical" evidence="1">
    <location>
        <begin position="132"/>
        <end position="156"/>
    </location>
</feature>
<keyword evidence="1" id="KW-1133">Transmembrane helix</keyword>
<accession>A0A0H5RAM9</accession>
<name>A0A0H5RAM9_9EUKA</name>
<sequence length="162" mass="18747">TGAFRVALCESQGRLVFRPRSRKSHYAYHALTTSSGSLMSPGLVSNRQAPTQPWSSIVYPVELESIEEKQPVLSPLPRLRHGDIGYEKVRKKKQIARRINRVRDLGQEEIALIRQRFHKNHNLQRRQHYPSYPGVILSAVQAAILTMQSMFSHVFFRNTRRQ</sequence>
<dbReference type="AlphaFoldDB" id="A0A0H5RAM9"/>
<reference evidence="2" key="1">
    <citation type="submission" date="2015-04" db="EMBL/GenBank/DDBJ databases">
        <title>The genome sequence of the plant pathogenic Rhizarian Plasmodiophora brassicae reveals insights in its biotrophic life cycle and the origin of chitin synthesis.</title>
        <authorList>
            <person name="Schwelm A."/>
            <person name="Fogelqvist J."/>
            <person name="Knaust A."/>
            <person name="Julke S."/>
            <person name="Lilja T."/>
            <person name="Dhandapani V."/>
            <person name="Bonilla-Rosso G."/>
            <person name="Karlsson M."/>
            <person name="Shevchenko A."/>
            <person name="Choi S.R."/>
            <person name="Kim H.G."/>
            <person name="Park J.Y."/>
            <person name="Lim Y.P."/>
            <person name="Ludwig-Muller J."/>
            <person name="Dixelius C."/>
        </authorList>
    </citation>
    <scope>NUCLEOTIDE SEQUENCE</scope>
    <source>
        <tissue evidence="2">Potato root galls</tissue>
    </source>
</reference>
<keyword evidence="1" id="KW-0472">Membrane</keyword>
<protein>
    <submittedName>
        <fullName evidence="2">Uncharacterized protein</fullName>
    </submittedName>
</protein>
<keyword evidence="1" id="KW-0812">Transmembrane</keyword>
<dbReference type="EMBL" id="HACM01005082">
    <property type="protein sequence ID" value="CRZ05524.1"/>
    <property type="molecule type" value="Transcribed_RNA"/>
</dbReference>
<evidence type="ECO:0000313" key="2">
    <source>
        <dbReference type="EMBL" id="CRZ05524.1"/>
    </source>
</evidence>